<evidence type="ECO:0000256" key="4">
    <source>
        <dbReference type="ARBA" id="ARBA00022722"/>
    </source>
</evidence>
<dbReference type="InterPro" id="IPR041373">
    <property type="entry name" value="RT_RNaseH"/>
</dbReference>
<protein>
    <recommendedName>
        <fullName evidence="1">RNA-directed DNA polymerase</fullName>
        <ecNumber evidence="1">2.7.7.49</ecNumber>
    </recommendedName>
</protein>
<keyword evidence="7" id="KW-0695">RNA-directed DNA polymerase</keyword>
<dbReference type="Gene3D" id="3.10.10.10">
    <property type="entry name" value="HIV Type 1 Reverse Transcriptase, subunit A, domain 1"/>
    <property type="match status" value="1"/>
</dbReference>
<dbReference type="InterPro" id="IPR041588">
    <property type="entry name" value="Integrase_H2C2"/>
</dbReference>
<dbReference type="InterPro" id="IPR050951">
    <property type="entry name" value="Retrovirus_Pol_polyprotein"/>
</dbReference>
<keyword evidence="6" id="KW-0378">Hydrolase</keyword>
<keyword evidence="4" id="KW-0540">Nuclease</keyword>
<dbReference type="InterPro" id="IPR043502">
    <property type="entry name" value="DNA/RNA_pol_sf"/>
</dbReference>
<evidence type="ECO:0000256" key="6">
    <source>
        <dbReference type="ARBA" id="ARBA00022801"/>
    </source>
</evidence>
<dbReference type="Pfam" id="PF17921">
    <property type="entry name" value="Integrase_H2C2"/>
    <property type="match status" value="1"/>
</dbReference>
<evidence type="ECO:0000313" key="11">
    <source>
        <dbReference type="RefSeq" id="XP_014679393.1"/>
    </source>
</evidence>
<keyword evidence="10" id="KW-1185">Reference proteome</keyword>
<reference evidence="11" key="1">
    <citation type="submission" date="2025-08" db="UniProtKB">
        <authorList>
            <consortium name="RefSeq"/>
        </authorList>
    </citation>
    <scope>IDENTIFICATION</scope>
</reference>
<gene>
    <name evidence="11" type="primary">LOC106819262</name>
</gene>
<dbReference type="InterPro" id="IPR043128">
    <property type="entry name" value="Rev_trsase/Diguanyl_cyclase"/>
</dbReference>
<evidence type="ECO:0000256" key="7">
    <source>
        <dbReference type="ARBA" id="ARBA00022918"/>
    </source>
</evidence>
<evidence type="ECO:0000313" key="10">
    <source>
        <dbReference type="Proteomes" id="UP000695022"/>
    </source>
</evidence>
<dbReference type="SUPFAM" id="SSF56672">
    <property type="entry name" value="DNA/RNA polymerases"/>
    <property type="match status" value="1"/>
</dbReference>
<dbReference type="Pfam" id="PF17917">
    <property type="entry name" value="RT_RNaseH"/>
    <property type="match status" value="1"/>
</dbReference>
<keyword evidence="3" id="KW-0548">Nucleotidyltransferase</keyword>
<name>A0ABM1F4M2_PRICU</name>
<accession>A0ABM1F4M2</accession>
<dbReference type="Proteomes" id="UP000695022">
    <property type="component" value="Unplaced"/>
</dbReference>
<dbReference type="PANTHER" id="PTHR37984">
    <property type="entry name" value="PROTEIN CBG26694"/>
    <property type="match status" value="1"/>
</dbReference>
<dbReference type="RefSeq" id="XP_014679393.1">
    <property type="nucleotide sequence ID" value="XM_014823907.1"/>
</dbReference>
<dbReference type="Gene3D" id="1.10.340.70">
    <property type="match status" value="1"/>
</dbReference>
<organism evidence="10 11">
    <name type="scientific">Priapulus caudatus</name>
    <name type="common">Priapulid worm</name>
    <dbReference type="NCBI Taxonomy" id="37621"/>
    <lineage>
        <taxon>Eukaryota</taxon>
        <taxon>Metazoa</taxon>
        <taxon>Ecdysozoa</taxon>
        <taxon>Scalidophora</taxon>
        <taxon>Priapulida</taxon>
        <taxon>Priapulimorpha</taxon>
        <taxon>Priapulimorphida</taxon>
        <taxon>Priapulidae</taxon>
        <taxon>Priapulus</taxon>
    </lineage>
</organism>
<feature type="domain" description="Integrase zinc-binding" evidence="9">
    <location>
        <begin position="289"/>
        <end position="343"/>
    </location>
</feature>
<dbReference type="CDD" id="cd09274">
    <property type="entry name" value="RNase_HI_RT_Ty3"/>
    <property type="match status" value="1"/>
</dbReference>
<dbReference type="Gene3D" id="3.30.70.270">
    <property type="match status" value="1"/>
</dbReference>
<evidence type="ECO:0000256" key="1">
    <source>
        <dbReference type="ARBA" id="ARBA00012493"/>
    </source>
</evidence>
<sequence length="371" mass="42559">MSALHRPKPLLKRFRHNHVGHTSLAPGRCGKARYFTVLDANQGYFQLQLDERSNDYTVFNTSFGRFRYRRLPMGITSAPGDASQSGIGCVLLQDQRPVAYRSKALTTAEYAYAQIEKELLVIVFAFKKFHTYVYGRTDVTVETDHLPLIRIFQKPLHQVPLRLQKMRMRLQGYDFTLVHKKGTEIPVADALSRAHVNEPGPILTGEDIFLTRLEELNSVQQTSSPRMEQIRRETAQDSELKLLSHIVKSSSGWPENKRKLDPRIAAYYDFRDEMNIVDGVAFKGTRIVIPQTMRTTAIEMLHAAHQGMVKTKQLARDLLYWPGINKQIEDTISRCGPCQEHRARQQKESLMPMPIPTRPLEHVGMDLFDCL</sequence>
<evidence type="ECO:0000259" key="9">
    <source>
        <dbReference type="Pfam" id="PF17921"/>
    </source>
</evidence>
<dbReference type="EC" id="2.7.7.49" evidence="1"/>
<keyword evidence="2" id="KW-0808">Transferase</keyword>
<feature type="domain" description="Reverse transcriptase RNase H-like" evidence="8">
    <location>
        <begin position="81"/>
        <end position="173"/>
    </location>
</feature>
<evidence type="ECO:0000259" key="8">
    <source>
        <dbReference type="Pfam" id="PF17917"/>
    </source>
</evidence>
<evidence type="ECO:0000256" key="5">
    <source>
        <dbReference type="ARBA" id="ARBA00022759"/>
    </source>
</evidence>
<proteinExistence type="predicted"/>
<evidence type="ECO:0000256" key="3">
    <source>
        <dbReference type="ARBA" id="ARBA00022695"/>
    </source>
</evidence>
<evidence type="ECO:0000256" key="2">
    <source>
        <dbReference type="ARBA" id="ARBA00022679"/>
    </source>
</evidence>
<dbReference type="GeneID" id="106819262"/>
<keyword evidence="5" id="KW-0255">Endonuclease</keyword>
<dbReference type="PANTHER" id="PTHR37984:SF8">
    <property type="entry name" value="CCHC-TYPE DOMAIN-CONTAINING PROTEIN"/>
    <property type="match status" value="1"/>
</dbReference>